<evidence type="ECO:0000256" key="3">
    <source>
        <dbReference type="ARBA" id="ARBA00022771"/>
    </source>
</evidence>
<dbReference type="Pfam" id="PF05020">
    <property type="entry name" value="zf-NPL4"/>
    <property type="match status" value="1"/>
</dbReference>
<evidence type="ECO:0000256" key="6">
    <source>
        <dbReference type="ARBA" id="ARBA00074519"/>
    </source>
</evidence>
<evidence type="ECO:0000313" key="9">
    <source>
        <dbReference type="Proteomes" id="UP000515163"/>
    </source>
</evidence>
<evidence type="ECO:0000256" key="1">
    <source>
        <dbReference type="ARBA" id="ARBA00011025"/>
    </source>
</evidence>
<dbReference type="PIRSF" id="PIRSF010052">
    <property type="entry name" value="Polyub_prc_Npl4"/>
    <property type="match status" value="1"/>
</dbReference>
<dbReference type="CDD" id="cd17055">
    <property type="entry name" value="Ubl_AtNPL4_like"/>
    <property type="match status" value="1"/>
</dbReference>
<dbReference type="GO" id="GO:0031625">
    <property type="term" value="F:ubiquitin protein ligase binding"/>
    <property type="evidence" value="ECO:0007669"/>
    <property type="project" value="TreeGrafter"/>
</dbReference>
<dbReference type="Gene3D" id="3.10.20.90">
    <property type="entry name" value="Phosphatidylinositol 3-kinase Catalytic Subunit, Chain A, domain 1"/>
    <property type="match status" value="1"/>
</dbReference>
<keyword evidence="4" id="KW-0862">Zinc</keyword>
<gene>
    <name evidence="10" type="primary">LOC116308910</name>
</gene>
<organism evidence="9 10">
    <name type="scientific">Actinia tenebrosa</name>
    <name type="common">Australian red waratah sea anemone</name>
    <dbReference type="NCBI Taxonomy" id="6105"/>
    <lineage>
        <taxon>Eukaryota</taxon>
        <taxon>Metazoa</taxon>
        <taxon>Cnidaria</taxon>
        <taxon>Anthozoa</taxon>
        <taxon>Hexacorallia</taxon>
        <taxon>Actiniaria</taxon>
        <taxon>Actiniidae</taxon>
        <taxon>Actinia</taxon>
    </lineage>
</organism>
<dbReference type="PANTHER" id="PTHR12710:SF0">
    <property type="entry name" value="NUCLEAR PROTEIN LOCALIZATION PROTEIN 4 HOMOLOG"/>
    <property type="match status" value="1"/>
</dbReference>
<dbReference type="PANTHER" id="PTHR12710">
    <property type="entry name" value="NUCLEAR PROTEIN LOCALIZATION 4"/>
    <property type="match status" value="1"/>
</dbReference>
<protein>
    <recommendedName>
        <fullName evidence="6">Nuclear protein localization protein 4 homolog</fullName>
    </recommendedName>
</protein>
<dbReference type="InterPro" id="IPR024682">
    <property type="entry name" value="Npl4_Ub-like_dom"/>
</dbReference>
<dbReference type="GO" id="GO:0043130">
    <property type="term" value="F:ubiquitin binding"/>
    <property type="evidence" value="ECO:0007669"/>
    <property type="project" value="TreeGrafter"/>
</dbReference>
<dbReference type="RefSeq" id="XP_031575290.1">
    <property type="nucleotide sequence ID" value="XM_031719430.1"/>
</dbReference>
<proteinExistence type="inferred from homology"/>
<sequence>MAPMIIRIQSSEGTVRVKTSSDETLSTFFKKIETELSLPKKGWTLYKNRNKTEKIESSTRKTLDYISLKHGDMLFIDKSKLLESEVPSNESSSSWTSTSISSSSSPSGASSNDVKEDDIDVFLFKEDGLIHRKKDPHMCHHGDHSKCIHCVPLEPYDETYLKEHDPPIKHMSFHAYLKRLCHGTDKGKFAVVEDISCKIKPGCTEHPPWPGGICTKCQPSAITLKRQEYRHVDNILFENPLIVEPFLDYWRKTGNQRIGILIGRYEHHKEVPLGIRAVVAAIYEPPQECTPDSVELLADPNNDTVQKVAADLGLQFVGWIFTDLVPDDVKKGTVKQLRGIDTHFLMAEECIMAGHFQNQYASPCRFASSGKFGSKFVTVVVSGHEGNQIGFDGYQVSNQCMALVRDDCLLPTIDEPGLGYIRESSTDQYVPDVFYKDKDSYNNEVTLLARPMPIEYVLVQVSAAFPVEPQYTFPRKGGVFPIENRENIGEFQNLDAITKHMAQYHPGEFLEAMTNFHLLVFLATCDILPTKNQITPLCLAIKNQDVGAMHDWKKSEHWRTVEEIVAAQGASSGLEAGSGDVDMRDISKTSAGSSWTCKHCTFINEYRDSCEMCGLPRS</sequence>
<dbReference type="AlphaFoldDB" id="A0A6P8JG78"/>
<dbReference type="InterPro" id="IPR007717">
    <property type="entry name" value="NPL4_C"/>
</dbReference>
<dbReference type="GeneID" id="116308910"/>
<feature type="region of interest" description="Disordered" evidence="7">
    <location>
        <begin position="87"/>
        <end position="113"/>
    </location>
</feature>
<evidence type="ECO:0000256" key="4">
    <source>
        <dbReference type="ARBA" id="ARBA00022833"/>
    </source>
</evidence>
<dbReference type="InterPro" id="IPR037518">
    <property type="entry name" value="MPN"/>
</dbReference>
<keyword evidence="3" id="KW-0863">Zinc-finger</keyword>
<dbReference type="OrthoDB" id="10251089at2759"/>
<dbReference type="GO" id="GO:0006511">
    <property type="term" value="P:ubiquitin-dependent protein catabolic process"/>
    <property type="evidence" value="ECO:0007669"/>
    <property type="project" value="InterPro"/>
</dbReference>
<evidence type="ECO:0000313" key="10">
    <source>
        <dbReference type="RefSeq" id="XP_031575290.1"/>
    </source>
</evidence>
<dbReference type="FunCoup" id="A0A6P8JG78">
    <property type="interactions" value="3192"/>
</dbReference>
<dbReference type="CDD" id="cd08061">
    <property type="entry name" value="MPN_NPL4"/>
    <property type="match status" value="1"/>
</dbReference>
<dbReference type="InterPro" id="IPR036443">
    <property type="entry name" value="Znf_RanBP2_sf"/>
</dbReference>
<dbReference type="GO" id="GO:0005634">
    <property type="term" value="C:nucleus"/>
    <property type="evidence" value="ECO:0007669"/>
    <property type="project" value="TreeGrafter"/>
</dbReference>
<dbReference type="SMART" id="SM00547">
    <property type="entry name" value="ZnF_RBZ"/>
    <property type="match status" value="1"/>
</dbReference>
<dbReference type="InterPro" id="IPR029071">
    <property type="entry name" value="Ubiquitin-like_domsf"/>
</dbReference>
<dbReference type="InterPro" id="IPR001876">
    <property type="entry name" value="Znf_RanBP2"/>
</dbReference>
<feature type="domain" description="MPN" evidence="8">
    <location>
        <begin position="235"/>
        <end position="372"/>
    </location>
</feature>
<dbReference type="SUPFAM" id="SSF54236">
    <property type="entry name" value="Ubiquitin-like"/>
    <property type="match status" value="1"/>
</dbReference>
<evidence type="ECO:0000256" key="2">
    <source>
        <dbReference type="ARBA" id="ARBA00022723"/>
    </source>
</evidence>
<dbReference type="PROSITE" id="PS50249">
    <property type="entry name" value="MPN"/>
    <property type="match status" value="1"/>
</dbReference>
<dbReference type="KEGG" id="aten:116308910"/>
<comment type="similarity">
    <text evidence="1">Belongs to the NPL4 family.</text>
</comment>
<dbReference type="FunFam" id="3.40.140.10:FF:000012">
    <property type="entry name" value="nuclear protein localization protein 4 homolog"/>
    <property type="match status" value="1"/>
</dbReference>
<reference evidence="10" key="1">
    <citation type="submission" date="2025-08" db="UniProtKB">
        <authorList>
            <consortium name="RefSeq"/>
        </authorList>
    </citation>
    <scope>IDENTIFICATION</scope>
    <source>
        <tissue evidence="10">Tentacle</tissue>
    </source>
</reference>
<dbReference type="Gene3D" id="2.30.30.380">
    <property type="entry name" value="Zn-finger domain of Sec23/24"/>
    <property type="match status" value="1"/>
</dbReference>
<keyword evidence="2" id="KW-0479">Metal-binding</keyword>
<dbReference type="SUPFAM" id="SSF90209">
    <property type="entry name" value="Ran binding protein zinc finger-like"/>
    <property type="match status" value="1"/>
</dbReference>
<accession>A0A6P8JG78</accession>
<feature type="compositionally biased region" description="Low complexity" evidence="7">
    <location>
        <begin position="87"/>
        <end position="111"/>
    </location>
</feature>
<dbReference type="Pfam" id="PF05021">
    <property type="entry name" value="NPL4"/>
    <property type="match status" value="1"/>
</dbReference>
<dbReference type="InParanoid" id="A0A6P8JG78"/>
<dbReference type="GO" id="GO:0008270">
    <property type="term" value="F:zinc ion binding"/>
    <property type="evidence" value="ECO:0007669"/>
    <property type="project" value="UniProtKB-KW"/>
</dbReference>
<dbReference type="InterPro" id="IPR007716">
    <property type="entry name" value="NPL4_Zn-bd_put"/>
</dbReference>
<dbReference type="InterPro" id="IPR016563">
    <property type="entry name" value="Npl4"/>
</dbReference>
<dbReference type="Proteomes" id="UP000515163">
    <property type="component" value="Unplaced"/>
</dbReference>
<keyword evidence="9" id="KW-1185">Reference proteome</keyword>
<dbReference type="Pfam" id="PF11543">
    <property type="entry name" value="UN_NPL4"/>
    <property type="match status" value="1"/>
</dbReference>
<evidence type="ECO:0000259" key="8">
    <source>
        <dbReference type="PROSITE" id="PS50249"/>
    </source>
</evidence>
<comment type="pathway">
    <text evidence="5">Protein degradation; proteasomal ubiquitin-dependent pathway.</text>
</comment>
<name>A0A6P8JG78_ACTTE</name>
<evidence type="ECO:0000256" key="5">
    <source>
        <dbReference type="ARBA" id="ARBA00060618"/>
    </source>
</evidence>
<evidence type="ECO:0000256" key="7">
    <source>
        <dbReference type="SAM" id="MobiDB-lite"/>
    </source>
</evidence>